<evidence type="ECO:0000313" key="3">
    <source>
        <dbReference type="Proteomes" id="UP001150569"/>
    </source>
</evidence>
<dbReference type="EMBL" id="JANBPT010000219">
    <property type="protein sequence ID" value="KAJ1925531.1"/>
    <property type="molecule type" value="Genomic_DNA"/>
</dbReference>
<sequence length="390" mass="43891">MRKLLIAVLLPAFLDAHSRAYSESSDQATCEYYCDGFSSAEYPLLAKESIGDCDDYTVPVFLPVMEFTEEPLPLPENFYSNALSLQERQARRVLLPFRRELNQALKDFALLLRDQVARNGPNSHILSQYVAQERLEAFLRLTTVNLPASTSLTPSGSDPLPEHEAYLPADTLQKLLGLLAETQVPEAKLYPRNGLLLYPLVIIYWLMDSAVSLATPVLLHTRPVVNTRLIIGFLSLAAMTEPDDTYKMAELHRTWPLSNPLTTELHKLEMADCYKARLVQPGRLAASEDHDLIDVAKLHQFVDLITLSGPVANPEYYSPVADRLVSRDPVISLLGRLSSNGMVKYGHLQQLMQVLSECEEEDNPEYRAGHTVVSLRLINIYIDQLRSSKR</sequence>
<keyword evidence="3" id="KW-1185">Reference proteome</keyword>
<evidence type="ECO:0000313" key="2">
    <source>
        <dbReference type="EMBL" id="KAJ1925531.1"/>
    </source>
</evidence>
<comment type="caution">
    <text evidence="2">The sequence shown here is derived from an EMBL/GenBank/DDBJ whole genome shotgun (WGS) entry which is preliminary data.</text>
</comment>
<accession>A0A9W8A888</accession>
<organism evidence="2 3">
    <name type="scientific">Tieghemiomyces parasiticus</name>
    <dbReference type="NCBI Taxonomy" id="78921"/>
    <lineage>
        <taxon>Eukaryota</taxon>
        <taxon>Fungi</taxon>
        <taxon>Fungi incertae sedis</taxon>
        <taxon>Zoopagomycota</taxon>
        <taxon>Kickxellomycotina</taxon>
        <taxon>Dimargaritomycetes</taxon>
        <taxon>Dimargaritales</taxon>
        <taxon>Dimargaritaceae</taxon>
        <taxon>Tieghemiomyces</taxon>
    </lineage>
</organism>
<name>A0A9W8A888_9FUNG</name>
<reference evidence="2" key="1">
    <citation type="submission" date="2022-07" db="EMBL/GenBank/DDBJ databases">
        <title>Phylogenomic reconstructions and comparative analyses of Kickxellomycotina fungi.</title>
        <authorList>
            <person name="Reynolds N.K."/>
            <person name="Stajich J.E."/>
            <person name="Barry K."/>
            <person name="Grigoriev I.V."/>
            <person name="Crous P."/>
            <person name="Smith M.E."/>
        </authorList>
    </citation>
    <scope>NUCLEOTIDE SEQUENCE</scope>
    <source>
        <strain evidence="2">RSA 861</strain>
    </source>
</reference>
<gene>
    <name evidence="2" type="ORF">IWQ60_004507</name>
</gene>
<protein>
    <submittedName>
        <fullName evidence="2">Uncharacterized protein</fullName>
    </submittedName>
</protein>
<dbReference type="AlphaFoldDB" id="A0A9W8A888"/>
<proteinExistence type="predicted"/>
<feature type="signal peptide" evidence="1">
    <location>
        <begin position="1"/>
        <end position="20"/>
    </location>
</feature>
<evidence type="ECO:0000256" key="1">
    <source>
        <dbReference type="SAM" id="SignalP"/>
    </source>
</evidence>
<keyword evidence="1" id="KW-0732">Signal</keyword>
<dbReference type="Proteomes" id="UP001150569">
    <property type="component" value="Unassembled WGS sequence"/>
</dbReference>
<feature type="chain" id="PRO_5040961353" evidence="1">
    <location>
        <begin position="21"/>
        <end position="390"/>
    </location>
</feature>